<proteinExistence type="predicted"/>
<dbReference type="EMBL" id="KQ965740">
    <property type="protein sequence ID" value="KXS18797.1"/>
    <property type="molecule type" value="Genomic_DNA"/>
</dbReference>
<evidence type="ECO:0000313" key="1">
    <source>
        <dbReference type="EMBL" id="KXS18797.1"/>
    </source>
</evidence>
<organism evidence="1 2">
    <name type="scientific">Gonapodya prolifera (strain JEL478)</name>
    <name type="common">Monoblepharis prolifera</name>
    <dbReference type="NCBI Taxonomy" id="1344416"/>
    <lineage>
        <taxon>Eukaryota</taxon>
        <taxon>Fungi</taxon>
        <taxon>Fungi incertae sedis</taxon>
        <taxon>Chytridiomycota</taxon>
        <taxon>Chytridiomycota incertae sedis</taxon>
        <taxon>Monoblepharidomycetes</taxon>
        <taxon>Monoblepharidales</taxon>
        <taxon>Gonapodyaceae</taxon>
        <taxon>Gonapodya</taxon>
    </lineage>
</organism>
<accession>A0A139APW8</accession>
<dbReference type="Proteomes" id="UP000070544">
    <property type="component" value="Unassembled WGS sequence"/>
</dbReference>
<sequence>MDTEKHPVVANPRARENEFKICNHDVASLEQEGPATTQQEPLHVTNHKYSGVHQFLSSAFFISLVSIPELHITYSPVVAPSQAPRVLKVSLHSTFLSYFPVVPHHDILAIILNRTNNRGIMNYLTIPCLHSGEVGTRGAGMSLTRRSSKICAALEKRPSIASEVQASRLK</sequence>
<name>A0A139APW8_GONPJ</name>
<gene>
    <name evidence="1" type="ORF">M427DRAFT_132341</name>
</gene>
<keyword evidence="2" id="KW-1185">Reference proteome</keyword>
<protein>
    <submittedName>
        <fullName evidence="1">Uncharacterized protein</fullName>
    </submittedName>
</protein>
<dbReference type="AlphaFoldDB" id="A0A139APW8"/>
<evidence type="ECO:0000313" key="2">
    <source>
        <dbReference type="Proteomes" id="UP000070544"/>
    </source>
</evidence>
<reference evidence="1 2" key="1">
    <citation type="journal article" date="2015" name="Genome Biol. Evol.">
        <title>Phylogenomic analyses indicate that early fungi evolved digesting cell walls of algal ancestors of land plants.</title>
        <authorList>
            <person name="Chang Y."/>
            <person name="Wang S."/>
            <person name="Sekimoto S."/>
            <person name="Aerts A.L."/>
            <person name="Choi C."/>
            <person name="Clum A."/>
            <person name="LaButti K.M."/>
            <person name="Lindquist E.A."/>
            <person name="Yee Ngan C."/>
            <person name="Ohm R.A."/>
            <person name="Salamov A.A."/>
            <person name="Grigoriev I.V."/>
            <person name="Spatafora J.W."/>
            <person name="Berbee M.L."/>
        </authorList>
    </citation>
    <scope>NUCLEOTIDE SEQUENCE [LARGE SCALE GENOMIC DNA]</scope>
    <source>
        <strain evidence="1 2">JEL478</strain>
    </source>
</reference>